<accession>A0AAE5CCR7</accession>
<evidence type="ECO:0000313" key="1">
    <source>
        <dbReference type="EMBL" id="NIR76323.1"/>
    </source>
</evidence>
<evidence type="ECO:0000313" key="2">
    <source>
        <dbReference type="Proteomes" id="UP000702544"/>
    </source>
</evidence>
<proteinExistence type="predicted"/>
<name>A0AAE5CCR7_9BACT</name>
<dbReference type="AlphaFoldDB" id="A0AAE5CCR7"/>
<dbReference type="Pfam" id="PF15887">
    <property type="entry name" value="Peptidase_Mx"/>
    <property type="match status" value="1"/>
</dbReference>
<protein>
    <recommendedName>
        <fullName evidence="3">DZANK-type domain-containing protein</fullName>
    </recommendedName>
</protein>
<organism evidence="1 2">
    <name type="scientific">Candidatus Kutchimonas denitrificans</name>
    <dbReference type="NCBI Taxonomy" id="3056748"/>
    <lineage>
        <taxon>Bacteria</taxon>
        <taxon>Pseudomonadati</taxon>
        <taxon>Gemmatimonadota</taxon>
        <taxon>Gemmatimonadia</taxon>
        <taxon>Candidatus Palauibacterales</taxon>
        <taxon>Candidatus Palauibacteraceae</taxon>
        <taxon>Candidatus Kutchimonas</taxon>
    </lineage>
</organism>
<dbReference type="SUPFAM" id="SSF55486">
    <property type="entry name" value="Metalloproteases ('zincins'), catalytic domain"/>
    <property type="match status" value="1"/>
</dbReference>
<sequence>MKLPKFETYAASYCTRCARELRRYWYFCPDCGKKQTWGDTNGVTGCECYYCGWIVSDSFSYCPWCGKDISDEASSDVPLKKPRGFLFHARCSYGSCRGGMQFPMHHCPWCGRVNYWDYEGEFEGTCPHCEGGVDDMMDYCPWCGGDATGQDLMQPAIKRVRGLLRRVRVPDWGFRILVRPGVSGVDPRYPKIVEIDGYYLVDRRHQIAWPAMVGLLTHELGHSFLYHHWRFARSRRFRRAFGDVDKAYRGVDESWVSFRKRTLSKTPVNHVTAYASKHPLEDFAETFRFYVIRRGRLKDLLAEIGRHGKGVIVYEKFLTLHAYLQEVRRRQREKQ</sequence>
<comment type="caution">
    <text evidence="1">The sequence shown here is derived from an EMBL/GenBank/DDBJ whole genome shotgun (WGS) entry which is preliminary data.</text>
</comment>
<dbReference type="InterPro" id="IPR031321">
    <property type="entry name" value="UCP012641"/>
</dbReference>
<dbReference type="Proteomes" id="UP000702544">
    <property type="component" value="Unassembled WGS sequence"/>
</dbReference>
<reference evidence="1 2" key="1">
    <citation type="submission" date="2020-01" db="EMBL/GenBank/DDBJ databases">
        <title>Genomes assembled from Gulf of Kutch pelagic sediment metagenomes.</title>
        <authorList>
            <person name="Chandrashekar M."/>
            <person name="Mahajan M.S."/>
            <person name="Dave K.J."/>
            <person name="Vatsa P."/>
            <person name="Nathani N.M."/>
        </authorList>
    </citation>
    <scope>NUCLEOTIDE SEQUENCE [LARGE SCALE GENOMIC DNA]</scope>
    <source>
        <strain evidence="1">KS3-K002</strain>
    </source>
</reference>
<dbReference type="EMBL" id="JAACAK010000120">
    <property type="protein sequence ID" value="NIR76323.1"/>
    <property type="molecule type" value="Genomic_DNA"/>
</dbReference>
<gene>
    <name evidence="1" type="ORF">GWO12_14610</name>
</gene>
<evidence type="ECO:0008006" key="3">
    <source>
        <dbReference type="Google" id="ProtNLM"/>
    </source>
</evidence>